<reference evidence="1" key="1">
    <citation type="journal article" date="2023" name="Nat. Commun.">
        <title>Diploid and tetraploid genomes of Acorus and the evolution of monocots.</title>
        <authorList>
            <person name="Ma L."/>
            <person name="Liu K.W."/>
            <person name="Li Z."/>
            <person name="Hsiao Y.Y."/>
            <person name="Qi Y."/>
            <person name="Fu T."/>
            <person name="Tang G.D."/>
            <person name="Zhang D."/>
            <person name="Sun W.H."/>
            <person name="Liu D.K."/>
            <person name="Li Y."/>
            <person name="Chen G.Z."/>
            <person name="Liu X.D."/>
            <person name="Liao X.Y."/>
            <person name="Jiang Y.T."/>
            <person name="Yu X."/>
            <person name="Hao Y."/>
            <person name="Huang J."/>
            <person name="Zhao X.W."/>
            <person name="Ke S."/>
            <person name="Chen Y.Y."/>
            <person name="Wu W.L."/>
            <person name="Hsu J.L."/>
            <person name="Lin Y.F."/>
            <person name="Huang M.D."/>
            <person name="Li C.Y."/>
            <person name="Huang L."/>
            <person name="Wang Z.W."/>
            <person name="Zhao X."/>
            <person name="Zhong W.Y."/>
            <person name="Peng D.H."/>
            <person name="Ahmad S."/>
            <person name="Lan S."/>
            <person name="Zhang J.S."/>
            <person name="Tsai W.C."/>
            <person name="Van de Peer Y."/>
            <person name="Liu Z.J."/>
        </authorList>
    </citation>
    <scope>NUCLEOTIDE SEQUENCE</scope>
    <source>
        <strain evidence="1">CP</strain>
    </source>
</reference>
<protein>
    <submittedName>
        <fullName evidence="1">Uncharacterized protein</fullName>
    </submittedName>
</protein>
<comment type="caution">
    <text evidence="1">The sequence shown here is derived from an EMBL/GenBank/DDBJ whole genome shotgun (WGS) entry which is preliminary data.</text>
</comment>
<dbReference type="EMBL" id="JAUJYO010000005">
    <property type="protein sequence ID" value="KAK1317998.1"/>
    <property type="molecule type" value="Genomic_DNA"/>
</dbReference>
<evidence type="ECO:0000313" key="1">
    <source>
        <dbReference type="EMBL" id="KAK1317998.1"/>
    </source>
</evidence>
<sequence>MSTPIHSEVSLRTPGSRHGFNWFPPQYTCGSHNADSLFPKDKKGQGNYFAATCHTWLHQVILRGTISKCKPTPRSPIPLVTVVNDGRQKFRRVYQPRSAFLLATVLKRGCPKYQPAPVIKAVAAPSMVSLAKENMRCPMPNHCKRPLSSHKEIENPFSKSEKDSLPCLIGCWRILFGLGIRRFE</sequence>
<gene>
    <name evidence="1" type="ORF">QJS10_CPA05g02301</name>
</gene>
<accession>A0AAV9EW79</accession>
<keyword evidence="2" id="KW-1185">Reference proteome</keyword>
<name>A0AAV9EW79_ACOCL</name>
<proteinExistence type="predicted"/>
<evidence type="ECO:0000313" key="2">
    <source>
        <dbReference type="Proteomes" id="UP001180020"/>
    </source>
</evidence>
<organism evidence="1 2">
    <name type="scientific">Acorus calamus</name>
    <name type="common">Sweet flag</name>
    <dbReference type="NCBI Taxonomy" id="4465"/>
    <lineage>
        <taxon>Eukaryota</taxon>
        <taxon>Viridiplantae</taxon>
        <taxon>Streptophyta</taxon>
        <taxon>Embryophyta</taxon>
        <taxon>Tracheophyta</taxon>
        <taxon>Spermatophyta</taxon>
        <taxon>Magnoliopsida</taxon>
        <taxon>Liliopsida</taxon>
        <taxon>Acoraceae</taxon>
        <taxon>Acorus</taxon>
    </lineage>
</organism>
<dbReference type="Proteomes" id="UP001180020">
    <property type="component" value="Unassembled WGS sequence"/>
</dbReference>
<dbReference type="AlphaFoldDB" id="A0AAV9EW79"/>
<reference evidence="1" key="2">
    <citation type="submission" date="2023-06" db="EMBL/GenBank/DDBJ databases">
        <authorList>
            <person name="Ma L."/>
            <person name="Liu K.-W."/>
            <person name="Li Z."/>
            <person name="Hsiao Y.-Y."/>
            <person name="Qi Y."/>
            <person name="Fu T."/>
            <person name="Tang G."/>
            <person name="Zhang D."/>
            <person name="Sun W.-H."/>
            <person name="Liu D.-K."/>
            <person name="Li Y."/>
            <person name="Chen G.-Z."/>
            <person name="Liu X.-D."/>
            <person name="Liao X.-Y."/>
            <person name="Jiang Y.-T."/>
            <person name="Yu X."/>
            <person name="Hao Y."/>
            <person name="Huang J."/>
            <person name="Zhao X.-W."/>
            <person name="Ke S."/>
            <person name="Chen Y.-Y."/>
            <person name="Wu W.-L."/>
            <person name="Hsu J.-L."/>
            <person name="Lin Y.-F."/>
            <person name="Huang M.-D."/>
            <person name="Li C.-Y."/>
            <person name="Huang L."/>
            <person name="Wang Z.-W."/>
            <person name="Zhao X."/>
            <person name="Zhong W.-Y."/>
            <person name="Peng D.-H."/>
            <person name="Ahmad S."/>
            <person name="Lan S."/>
            <person name="Zhang J.-S."/>
            <person name="Tsai W.-C."/>
            <person name="Van De Peer Y."/>
            <person name="Liu Z.-J."/>
        </authorList>
    </citation>
    <scope>NUCLEOTIDE SEQUENCE</scope>
    <source>
        <strain evidence="1">CP</strain>
        <tissue evidence="1">Leaves</tissue>
    </source>
</reference>